<dbReference type="Pfam" id="PF13676">
    <property type="entry name" value="TIR_2"/>
    <property type="match status" value="1"/>
</dbReference>
<evidence type="ECO:0000259" key="1">
    <source>
        <dbReference type="PROSITE" id="PS51534"/>
    </source>
</evidence>
<keyword evidence="2" id="KW-0675">Receptor</keyword>
<sequence>MSKDETPSAVISYSWDSESHKTWVREIAQRLRLNGVDVKLDQWHVKPGQSLTQFMEKEIVECDHVIIICTPNYYEKSLTRHGGVGYEQQIISGHIAAGVQREKFIPVVRDGEFEPGMACAIPPHFAGIFAIDMREEDAVDGSVELILRTIFEDPVHAIPEIGERPNWDKQEKEFTDLRLATIDLDGYELRSGLAQHHRTPDTFYMPEEKERQTLKEGDIVKLIFIIQVPEDPEDPDDDGTFGERMWVVVTGRNGPYYTGVLNNVPVTSDEQENLSLKDEVIFLPEHVIDITET</sequence>
<dbReference type="InterPro" id="IPR000157">
    <property type="entry name" value="TIR_dom"/>
</dbReference>
<dbReference type="PROSITE" id="PS51534">
    <property type="entry name" value="SEFIR"/>
    <property type="match status" value="1"/>
</dbReference>
<accession>A0A558B1L8</accession>
<organism evidence="2 3">
    <name type="scientific">Marinobacter vinifirmus</name>
    <dbReference type="NCBI Taxonomy" id="355591"/>
    <lineage>
        <taxon>Bacteria</taxon>
        <taxon>Pseudomonadati</taxon>
        <taxon>Pseudomonadota</taxon>
        <taxon>Gammaproteobacteria</taxon>
        <taxon>Pseudomonadales</taxon>
        <taxon>Marinobacteraceae</taxon>
        <taxon>Marinobacter</taxon>
    </lineage>
</organism>
<dbReference type="Gene3D" id="3.40.50.10140">
    <property type="entry name" value="Toll/interleukin-1 receptor homology (TIR) domain"/>
    <property type="match status" value="1"/>
</dbReference>
<dbReference type="EMBL" id="VMRX01000064">
    <property type="protein sequence ID" value="TVT30411.1"/>
    <property type="molecule type" value="Genomic_DNA"/>
</dbReference>
<dbReference type="Proteomes" id="UP000319142">
    <property type="component" value="Unassembled WGS sequence"/>
</dbReference>
<name>A0A558B1L8_9GAMM</name>
<reference evidence="2 3" key="1">
    <citation type="submission" date="2019-07" db="EMBL/GenBank/DDBJ databases">
        <title>The pathways for chlorine oxyanion respiration interact through the shared metabolite chlorate.</title>
        <authorList>
            <person name="Barnum T.P."/>
            <person name="Cheng Y."/>
            <person name="Hill K.A."/>
            <person name="Lucas L.N."/>
            <person name="Carlson H.K."/>
            <person name="Coates J.D."/>
        </authorList>
    </citation>
    <scope>NUCLEOTIDE SEQUENCE [LARGE SCALE GENOMIC DNA]</scope>
    <source>
        <strain evidence="2">UCB</strain>
    </source>
</reference>
<feature type="domain" description="SEFIR" evidence="1">
    <location>
        <begin position="6"/>
        <end position="142"/>
    </location>
</feature>
<dbReference type="AlphaFoldDB" id="A0A558B1L8"/>
<comment type="caution">
    <text evidence="2">The sequence shown here is derived from an EMBL/GenBank/DDBJ whole genome shotgun (WGS) entry which is preliminary data.</text>
</comment>
<proteinExistence type="predicted"/>
<dbReference type="GO" id="GO:0007165">
    <property type="term" value="P:signal transduction"/>
    <property type="evidence" value="ECO:0007669"/>
    <property type="project" value="InterPro"/>
</dbReference>
<evidence type="ECO:0000313" key="3">
    <source>
        <dbReference type="Proteomes" id="UP000319142"/>
    </source>
</evidence>
<gene>
    <name evidence="2" type="ORF">FHK81_16860</name>
</gene>
<dbReference type="InterPro" id="IPR035897">
    <property type="entry name" value="Toll_tir_struct_dom_sf"/>
</dbReference>
<dbReference type="RefSeq" id="WP_273135258.1">
    <property type="nucleotide sequence ID" value="NZ_VMRX01000064.1"/>
</dbReference>
<dbReference type="SUPFAM" id="SSF52200">
    <property type="entry name" value="Toll/Interleukin receptor TIR domain"/>
    <property type="match status" value="1"/>
</dbReference>
<protein>
    <submittedName>
        <fullName evidence="2">Toll/interleukin-1 receptor domain-containing protein</fullName>
    </submittedName>
</protein>
<dbReference type="InterPro" id="IPR013568">
    <property type="entry name" value="SEFIR_dom"/>
</dbReference>
<evidence type="ECO:0000313" key="2">
    <source>
        <dbReference type="EMBL" id="TVT30411.1"/>
    </source>
</evidence>